<dbReference type="PANTHER" id="PTHR36971">
    <property type="entry name" value="UNNAMED PRODUCT"/>
    <property type="match status" value="1"/>
</dbReference>
<dbReference type="PANTHER" id="PTHR36971:SF1">
    <property type="entry name" value="METHYLTRANSFERASE DOMAIN-CONTAINING PROTEIN"/>
    <property type="match status" value="1"/>
</dbReference>
<feature type="region of interest" description="Disordered" evidence="1">
    <location>
        <begin position="285"/>
        <end position="308"/>
    </location>
</feature>
<evidence type="ECO:0000313" key="2">
    <source>
        <dbReference type="EMBL" id="ETO20347.1"/>
    </source>
</evidence>
<dbReference type="OrthoDB" id="7459479at2759"/>
<dbReference type="Proteomes" id="UP000023152">
    <property type="component" value="Unassembled WGS sequence"/>
</dbReference>
<reference evidence="2 3" key="1">
    <citation type="journal article" date="2013" name="Curr. Biol.">
        <title>The Genome of the Foraminiferan Reticulomyxa filosa.</title>
        <authorList>
            <person name="Glockner G."/>
            <person name="Hulsmann N."/>
            <person name="Schleicher M."/>
            <person name="Noegel A.A."/>
            <person name="Eichinger L."/>
            <person name="Gallinger C."/>
            <person name="Pawlowski J."/>
            <person name="Sierra R."/>
            <person name="Euteneuer U."/>
            <person name="Pillet L."/>
            <person name="Moustafa A."/>
            <person name="Platzer M."/>
            <person name="Groth M."/>
            <person name="Szafranski K."/>
            <person name="Schliwa M."/>
        </authorList>
    </citation>
    <scope>NUCLEOTIDE SEQUENCE [LARGE SCALE GENOMIC DNA]</scope>
</reference>
<keyword evidence="3" id="KW-1185">Reference proteome</keyword>
<dbReference type="EMBL" id="ASPP01012704">
    <property type="protein sequence ID" value="ETO20347.1"/>
    <property type="molecule type" value="Genomic_DNA"/>
</dbReference>
<feature type="region of interest" description="Disordered" evidence="1">
    <location>
        <begin position="40"/>
        <end position="61"/>
    </location>
</feature>
<dbReference type="AlphaFoldDB" id="X6N4V8"/>
<protein>
    <submittedName>
        <fullName evidence="2">Uncharacterized protein</fullName>
    </submittedName>
</protein>
<organism evidence="2 3">
    <name type="scientific">Reticulomyxa filosa</name>
    <dbReference type="NCBI Taxonomy" id="46433"/>
    <lineage>
        <taxon>Eukaryota</taxon>
        <taxon>Sar</taxon>
        <taxon>Rhizaria</taxon>
        <taxon>Retaria</taxon>
        <taxon>Foraminifera</taxon>
        <taxon>Monothalamids</taxon>
        <taxon>Reticulomyxidae</taxon>
        <taxon>Reticulomyxa</taxon>
    </lineage>
</organism>
<feature type="compositionally biased region" description="Basic and acidic residues" evidence="1">
    <location>
        <begin position="45"/>
        <end position="61"/>
    </location>
</feature>
<sequence>MNENKLFHSLKGIRTPLYSGLSRLQDLSELGFDPVVNAEAEAEDKEQASEKQDKRSDEGEANDERKYNFYGQLIRYRKFARVLFLDMLVIEPQCMSEEVKSYDELRFAKVVVEIMIVKHISIKAFDQSKRELNLGDILWTQVCKAPVNNSNSIIKQDNTLVFHVTSDSVVRVLYKFGRLGFEPWTYERNSEKRRNTLCKHLIKSIVQSFDPKPYLSIPINTNVNTNTNVDITIDTNNVNAKGVTSLERQEISGYLEKLFSSPTYLQSLIPERCVRNSCEYRHHLQSQQSSSLSSSSSSSSSSSIGDEGDDVACLQKSLGDKIKVRVETLQQQFDSKDPFEGDGKWHKKGRARLFQQWLYAHFDKQKMKEHGVLDIAGGNGRLSLLLGMDGIPSTIVDPKTPTFQHKWLQLFASDKANKVLPTHIAEYVDTNSLQTNARLLQCFQRCYLVVGLHPDQATEPLVDLCLLHRKNFATLPCCVFPNLFPHRRFLPHSCSTPKPVITYVDFVQFLHYKSSLIQSDFLNFQGRNKILFAKYDS</sequence>
<evidence type="ECO:0000313" key="3">
    <source>
        <dbReference type="Proteomes" id="UP000023152"/>
    </source>
</evidence>
<name>X6N4V8_RETFI</name>
<gene>
    <name evidence="2" type="ORF">RFI_16868</name>
</gene>
<accession>X6N4V8</accession>
<evidence type="ECO:0000256" key="1">
    <source>
        <dbReference type="SAM" id="MobiDB-lite"/>
    </source>
</evidence>
<proteinExistence type="predicted"/>
<feature type="compositionally biased region" description="Low complexity" evidence="1">
    <location>
        <begin position="285"/>
        <end position="303"/>
    </location>
</feature>
<comment type="caution">
    <text evidence="2">The sequence shown here is derived from an EMBL/GenBank/DDBJ whole genome shotgun (WGS) entry which is preliminary data.</text>
</comment>